<dbReference type="Gene3D" id="3.40.50.1110">
    <property type="entry name" value="SGNH hydrolase"/>
    <property type="match status" value="1"/>
</dbReference>
<dbReference type="InterPro" id="IPR051238">
    <property type="entry name" value="GDSL_esterase/lipase"/>
</dbReference>
<dbReference type="EMBL" id="CM009308">
    <property type="protein sequence ID" value="PNS89823.1"/>
    <property type="molecule type" value="Genomic_DNA"/>
</dbReference>
<keyword evidence="5" id="KW-0378">Hydrolase</keyword>
<keyword evidence="4" id="KW-0732">Signal</keyword>
<dbReference type="GO" id="GO:0016042">
    <property type="term" value="P:lipid catabolic process"/>
    <property type="evidence" value="ECO:0007669"/>
    <property type="project" value="UniProtKB-KW"/>
</dbReference>
<protein>
    <submittedName>
        <fullName evidence="8">Uncharacterized protein</fullName>
    </submittedName>
</protein>
<keyword evidence="7" id="KW-0443">Lipid metabolism</keyword>
<organism evidence="8 9">
    <name type="scientific">Populus trichocarpa</name>
    <name type="common">Western balsam poplar</name>
    <name type="synonym">Populus balsamifera subsp. trichocarpa</name>
    <dbReference type="NCBI Taxonomy" id="3694"/>
    <lineage>
        <taxon>Eukaryota</taxon>
        <taxon>Viridiplantae</taxon>
        <taxon>Streptophyta</taxon>
        <taxon>Embryophyta</taxon>
        <taxon>Tracheophyta</taxon>
        <taxon>Spermatophyta</taxon>
        <taxon>Magnoliopsida</taxon>
        <taxon>eudicotyledons</taxon>
        <taxon>Gunneridae</taxon>
        <taxon>Pentapetalae</taxon>
        <taxon>rosids</taxon>
        <taxon>fabids</taxon>
        <taxon>Malpighiales</taxon>
        <taxon>Salicaceae</taxon>
        <taxon>Saliceae</taxon>
        <taxon>Populus</taxon>
    </lineage>
</organism>
<sequence length="73" mass="8046">MACKIKRLYRFGARKIALPGLIPLGSIPYASSTLCRKNLSCVANINNAVLPFNAGLFSLVHQLNKKLNDARFI</sequence>
<dbReference type="InParanoid" id="B9P9Q4"/>
<dbReference type="PANTHER" id="PTHR45650">
    <property type="entry name" value="GDSL-LIKE LIPASE/ACYLHYDROLASE-RELATED"/>
    <property type="match status" value="1"/>
</dbReference>
<evidence type="ECO:0000313" key="8">
    <source>
        <dbReference type="EMBL" id="PNS89823.1"/>
    </source>
</evidence>
<reference evidence="8 9" key="1">
    <citation type="journal article" date="2006" name="Science">
        <title>The genome of black cottonwood, Populus trichocarpa (Torr. &amp; Gray).</title>
        <authorList>
            <person name="Tuskan G.A."/>
            <person name="Difazio S."/>
            <person name="Jansson S."/>
            <person name="Bohlmann J."/>
            <person name="Grigoriev I."/>
            <person name="Hellsten U."/>
            <person name="Putnam N."/>
            <person name="Ralph S."/>
            <person name="Rombauts S."/>
            <person name="Salamov A."/>
            <person name="Schein J."/>
            <person name="Sterck L."/>
            <person name="Aerts A."/>
            <person name="Bhalerao R.R."/>
            <person name="Bhalerao R.P."/>
            <person name="Blaudez D."/>
            <person name="Boerjan W."/>
            <person name="Brun A."/>
            <person name="Brunner A."/>
            <person name="Busov V."/>
            <person name="Campbell M."/>
            <person name="Carlson J."/>
            <person name="Chalot M."/>
            <person name="Chapman J."/>
            <person name="Chen G.L."/>
            <person name="Cooper D."/>
            <person name="Coutinho P.M."/>
            <person name="Couturier J."/>
            <person name="Covert S."/>
            <person name="Cronk Q."/>
            <person name="Cunningham R."/>
            <person name="Davis J."/>
            <person name="Degroeve S."/>
            <person name="Dejardin A."/>
            <person name="Depamphilis C."/>
            <person name="Detter J."/>
            <person name="Dirks B."/>
            <person name="Dubchak I."/>
            <person name="Duplessis S."/>
            <person name="Ehlting J."/>
            <person name="Ellis B."/>
            <person name="Gendler K."/>
            <person name="Goodstein D."/>
            <person name="Gribskov M."/>
            <person name="Grimwood J."/>
            <person name="Groover A."/>
            <person name="Gunter L."/>
            <person name="Hamberger B."/>
            <person name="Heinze B."/>
            <person name="Helariutta Y."/>
            <person name="Henrissat B."/>
            <person name="Holligan D."/>
            <person name="Holt R."/>
            <person name="Huang W."/>
            <person name="Islam-Faridi N."/>
            <person name="Jones S."/>
            <person name="Jones-Rhoades M."/>
            <person name="Jorgensen R."/>
            <person name="Joshi C."/>
            <person name="Kangasjarvi J."/>
            <person name="Karlsson J."/>
            <person name="Kelleher C."/>
            <person name="Kirkpatrick R."/>
            <person name="Kirst M."/>
            <person name="Kohler A."/>
            <person name="Kalluri U."/>
            <person name="Larimer F."/>
            <person name="Leebens-Mack J."/>
            <person name="Leple J.C."/>
            <person name="Locascio P."/>
            <person name="Lou Y."/>
            <person name="Lucas S."/>
            <person name="Martin F."/>
            <person name="Montanini B."/>
            <person name="Napoli C."/>
            <person name="Nelson D.R."/>
            <person name="Nelson C."/>
            <person name="Nieminen K."/>
            <person name="Nilsson O."/>
            <person name="Pereda V."/>
            <person name="Peter G."/>
            <person name="Philippe R."/>
            <person name="Pilate G."/>
            <person name="Poliakov A."/>
            <person name="Razumovskaya J."/>
            <person name="Richardson P."/>
            <person name="Rinaldi C."/>
            <person name="Ritland K."/>
            <person name="Rouze P."/>
            <person name="Ryaboy D."/>
            <person name="Schmutz J."/>
            <person name="Schrader J."/>
            <person name="Segerman B."/>
            <person name="Shin H."/>
            <person name="Siddiqui A."/>
            <person name="Sterky F."/>
            <person name="Terry A."/>
            <person name="Tsai C.J."/>
            <person name="Uberbacher E."/>
            <person name="Unneberg P."/>
            <person name="Vahala J."/>
            <person name="Wall K."/>
            <person name="Wessler S."/>
            <person name="Yang G."/>
            <person name="Yin T."/>
            <person name="Douglas C."/>
            <person name="Marra M."/>
            <person name="Sandberg G."/>
            <person name="Van de Peer Y."/>
            <person name="Rokhsar D."/>
        </authorList>
    </citation>
    <scope>NUCLEOTIDE SEQUENCE [LARGE SCALE GENOMIC DNA]</scope>
    <source>
        <strain evidence="9">cv. Nisqually</strain>
    </source>
</reference>
<keyword evidence="6" id="KW-0442">Lipid degradation</keyword>
<accession>B9P9Q4</accession>
<evidence type="ECO:0000256" key="1">
    <source>
        <dbReference type="ARBA" id="ARBA00004613"/>
    </source>
</evidence>
<evidence type="ECO:0000256" key="3">
    <source>
        <dbReference type="ARBA" id="ARBA00022525"/>
    </source>
</evidence>
<dbReference type="Proteomes" id="UP000006729">
    <property type="component" value="Chromosome 19"/>
</dbReference>
<keyword evidence="3" id="KW-0964">Secreted</keyword>
<comment type="similarity">
    <text evidence="2">Belongs to the 'GDSL' lipolytic enzyme family.</text>
</comment>
<dbReference type="InterPro" id="IPR036514">
    <property type="entry name" value="SGNH_hydro_sf"/>
</dbReference>
<evidence type="ECO:0000313" key="9">
    <source>
        <dbReference type="Proteomes" id="UP000006729"/>
    </source>
</evidence>
<evidence type="ECO:0000256" key="6">
    <source>
        <dbReference type="ARBA" id="ARBA00022963"/>
    </source>
</evidence>
<dbReference type="HOGENOM" id="CLU_2709421_0_0_1"/>
<gene>
    <name evidence="8" type="ORF">POPTR_019G008800</name>
</gene>
<proteinExistence type="inferred from homology"/>
<keyword evidence="9" id="KW-1185">Reference proteome</keyword>
<dbReference type="GO" id="GO:0016787">
    <property type="term" value="F:hydrolase activity"/>
    <property type="evidence" value="ECO:0007669"/>
    <property type="project" value="UniProtKB-KW"/>
</dbReference>
<evidence type="ECO:0000256" key="2">
    <source>
        <dbReference type="ARBA" id="ARBA00008668"/>
    </source>
</evidence>
<dbReference type="AlphaFoldDB" id="B9P9Q4"/>
<dbReference type="GO" id="GO:0005576">
    <property type="term" value="C:extracellular region"/>
    <property type="evidence" value="ECO:0007669"/>
    <property type="project" value="UniProtKB-SubCell"/>
</dbReference>
<dbReference type="PANTHER" id="PTHR45650:SF75">
    <property type="entry name" value="GDSL-LIKE LIPASE_ACYLHYDROLASE"/>
    <property type="match status" value="1"/>
</dbReference>
<comment type="subcellular location">
    <subcellularLocation>
        <location evidence="1">Secreted</location>
    </subcellularLocation>
</comment>
<evidence type="ECO:0000256" key="7">
    <source>
        <dbReference type="ARBA" id="ARBA00023098"/>
    </source>
</evidence>
<evidence type="ECO:0000256" key="4">
    <source>
        <dbReference type="ARBA" id="ARBA00022729"/>
    </source>
</evidence>
<name>B9P9Q4_POPTR</name>
<evidence type="ECO:0000256" key="5">
    <source>
        <dbReference type="ARBA" id="ARBA00022801"/>
    </source>
</evidence>